<dbReference type="InterPro" id="IPR011611">
    <property type="entry name" value="PfkB_dom"/>
</dbReference>
<gene>
    <name evidence="5" type="ORF">DHW61_08540</name>
</gene>
<dbReference type="Gene3D" id="3.40.1190.20">
    <property type="match status" value="1"/>
</dbReference>
<dbReference type="PANTHER" id="PTHR43320">
    <property type="entry name" value="SUGAR KINASE"/>
    <property type="match status" value="1"/>
</dbReference>
<organism evidence="5 6">
    <name type="scientific">Lachnoclostridium phytofermentans</name>
    <dbReference type="NCBI Taxonomy" id="66219"/>
    <lineage>
        <taxon>Bacteria</taxon>
        <taxon>Bacillati</taxon>
        <taxon>Bacillota</taxon>
        <taxon>Clostridia</taxon>
        <taxon>Lachnospirales</taxon>
        <taxon>Lachnospiraceae</taxon>
    </lineage>
</organism>
<proteinExistence type="inferred from homology"/>
<keyword evidence="3 5" id="KW-0418">Kinase</keyword>
<dbReference type="Pfam" id="PF00294">
    <property type="entry name" value="PfkB"/>
    <property type="match status" value="1"/>
</dbReference>
<comment type="similarity">
    <text evidence="1">Belongs to the carbohydrate kinase PfkB family.</text>
</comment>
<evidence type="ECO:0000259" key="4">
    <source>
        <dbReference type="Pfam" id="PF00294"/>
    </source>
</evidence>
<evidence type="ECO:0000256" key="2">
    <source>
        <dbReference type="ARBA" id="ARBA00022679"/>
    </source>
</evidence>
<dbReference type="InterPro" id="IPR029056">
    <property type="entry name" value="Ribokinase-like"/>
</dbReference>
<evidence type="ECO:0000256" key="1">
    <source>
        <dbReference type="ARBA" id="ARBA00010688"/>
    </source>
</evidence>
<sequence>MLTVNENREFDALALGEILLRLSAPSNERIVRGDTFEKCAGGAELNVVSGISMMGLRTGIISKVPQNDIGTYVKNHLRFCGVSDDCLVFDESKDARLGIYFYENGAYPRKSSVVYDRQNSSINTISMEEIPESTFSSTKLFHTCGITLALSPQSREVAEECIKKFKEQGALISFDVNYRANLWDEATAKQYIERILPYVDILFVSEETSRRTFGKTGTIKEIMKSYTKDFNVKIVATTERIVISPKKHTFGSTIYNAVEDKFYEEAPYQNIEVIDRIGSGDAYVSGVLYGLLAYNDCQKALEIGNAASAVKNTIPGDLPSTDLKEIQKIIASHQNIGPQSEMNR</sequence>
<dbReference type="GO" id="GO:0016301">
    <property type="term" value="F:kinase activity"/>
    <property type="evidence" value="ECO:0007669"/>
    <property type="project" value="UniProtKB-KW"/>
</dbReference>
<dbReference type="SUPFAM" id="SSF53613">
    <property type="entry name" value="Ribokinase-like"/>
    <property type="match status" value="1"/>
</dbReference>
<evidence type="ECO:0000256" key="3">
    <source>
        <dbReference type="ARBA" id="ARBA00022777"/>
    </source>
</evidence>
<dbReference type="PANTHER" id="PTHR43320:SF2">
    <property type="entry name" value="2-DEHYDRO-3-DEOXYGLUCONOKINASE_2-DEHYDRO-3-DEOXYGALACTONOKINASE"/>
    <property type="match status" value="1"/>
</dbReference>
<dbReference type="CDD" id="cd01166">
    <property type="entry name" value="KdgK"/>
    <property type="match status" value="1"/>
</dbReference>
<dbReference type="InterPro" id="IPR052700">
    <property type="entry name" value="Carb_kinase_PfkB-like"/>
</dbReference>
<comment type="caution">
    <text evidence="5">The sequence shown here is derived from an EMBL/GenBank/DDBJ whole genome shotgun (WGS) entry which is preliminary data.</text>
</comment>
<reference evidence="5 6" key="1">
    <citation type="journal article" date="2018" name="Nat. Biotechnol.">
        <title>A standardized bacterial taxonomy based on genome phylogeny substantially revises the tree of life.</title>
        <authorList>
            <person name="Parks D.H."/>
            <person name="Chuvochina M."/>
            <person name="Waite D.W."/>
            <person name="Rinke C."/>
            <person name="Skarshewski A."/>
            <person name="Chaumeil P.A."/>
            <person name="Hugenholtz P."/>
        </authorList>
    </citation>
    <scope>NUCLEOTIDE SEQUENCE [LARGE SCALE GENOMIC DNA]</scope>
    <source>
        <strain evidence="5">UBA11728</strain>
    </source>
</reference>
<feature type="domain" description="Carbohydrate kinase PfkB" evidence="4">
    <location>
        <begin position="13"/>
        <end position="311"/>
    </location>
</feature>
<dbReference type="AlphaFoldDB" id="A0A3D2X5N3"/>
<name>A0A3D2X5N3_9FIRM</name>
<protein>
    <submittedName>
        <fullName evidence="5">Sugar kinase</fullName>
    </submittedName>
</protein>
<keyword evidence="2" id="KW-0808">Transferase</keyword>
<evidence type="ECO:0000313" key="6">
    <source>
        <dbReference type="Proteomes" id="UP000262969"/>
    </source>
</evidence>
<dbReference type="EMBL" id="DPVV01000281">
    <property type="protein sequence ID" value="HCL02449.1"/>
    <property type="molecule type" value="Genomic_DNA"/>
</dbReference>
<dbReference type="Proteomes" id="UP000262969">
    <property type="component" value="Unassembled WGS sequence"/>
</dbReference>
<evidence type="ECO:0000313" key="5">
    <source>
        <dbReference type="EMBL" id="HCL02449.1"/>
    </source>
</evidence>
<accession>A0A3D2X5N3</accession>